<dbReference type="Pfam" id="PF00672">
    <property type="entry name" value="HAMP"/>
    <property type="match status" value="1"/>
</dbReference>
<keyword evidence="7 14" id="KW-0812">Transmembrane</keyword>
<dbReference type="Pfam" id="PF00512">
    <property type="entry name" value="HisKA"/>
    <property type="match status" value="1"/>
</dbReference>
<evidence type="ECO:0000256" key="5">
    <source>
        <dbReference type="ARBA" id="ARBA00022553"/>
    </source>
</evidence>
<dbReference type="CDD" id="cd00082">
    <property type="entry name" value="HisKA"/>
    <property type="match status" value="1"/>
</dbReference>
<evidence type="ECO:0000259" key="15">
    <source>
        <dbReference type="PROSITE" id="PS50109"/>
    </source>
</evidence>
<dbReference type="InterPro" id="IPR003660">
    <property type="entry name" value="HAMP_dom"/>
</dbReference>
<dbReference type="PANTHER" id="PTHR45528:SF1">
    <property type="entry name" value="SENSOR HISTIDINE KINASE CPXA"/>
    <property type="match status" value="1"/>
</dbReference>
<evidence type="ECO:0000256" key="11">
    <source>
        <dbReference type="ARBA" id="ARBA00022989"/>
    </source>
</evidence>
<dbReference type="EC" id="2.7.13.3" evidence="3"/>
<dbReference type="EMBL" id="NHNT01000006">
    <property type="protein sequence ID" value="OUZ38984.1"/>
    <property type="molecule type" value="Genomic_DNA"/>
</dbReference>
<dbReference type="InterPro" id="IPR004358">
    <property type="entry name" value="Sig_transdc_His_kin-like_C"/>
</dbReference>
<comment type="caution">
    <text evidence="17">The sequence shown here is derived from an EMBL/GenBank/DDBJ whole genome shotgun (WGS) entry which is preliminary data.</text>
</comment>
<dbReference type="Gene3D" id="1.10.287.130">
    <property type="match status" value="1"/>
</dbReference>
<evidence type="ECO:0000256" key="2">
    <source>
        <dbReference type="ARBA" id="ARBA00004651"/>
    </source>
</evidence>
<dbReference type="GO" id="GO:0016301">
    <property type="term" value="F:kinase activity"/>
    <property type="evidence" value="ECO:0007669"/>
    <property type="project" value="UniProtKB-KW"/>
</dbReference>
<keyword evidence="11 14" id="KW-1133">Transmembrane helix</keyword>
<keyword evidence="12" id="KW-0902">Two-component regulatory system</keyword>
<dbReference type="SMART" id="SM00304">
    <property type="entry name" value="HAMP"/>
    <property type="match status" value="1"/>
</dbReference>
<keyword evidence="4" id="KW-1003">Cell membrane</keyword>
<dbReference type="InterPro" id="IPR036097">
    <property type="entry name" value="HisK_dim/P_sf"/>
</dbReference>
<keyword evidence="18" id="KW-1185">Reference proteome</keyword>
<proteinExistence type="predicted"/>
<keyword evidence="5" id="KW-0597">Phosphoprotein</keyword>
<evidence type="ECO:0000256" key="12">
    <source>
        <dbReference type="ARBA" id="ARBA00023012"/>
    </source>
</evidence>
<sequence length="482" mass="55238">MKIKSWLLLTYLLVMILPLLALYGLYISINDYYQDKSLDEYFEKWAVVSDIKDYLDNPSLYTINANYKEIEKLTSDQLMITLYSPNGKIFYSSNLINSLNGFESKSAVYKNLFEFKQNYETFVYKEPVYEDGEIKGVYKITLVRSEWLEQVNTKSLIVVTSLIVVMLLLYGSVVYMLNRRLNKPVKRLMEQMRAFAKDEATSPLPVKKDEIGELTESFQLMLQEITATRKKLALEQQQKEFMIASLSHDLKTPLTSIQAYAESLRHGTHTEKDHQEYLQIIQSKSDYMKQLLDDLMMLTLLQSPTYELELVKVEGEEFFDMLLGDYEQISKEKGFEAKTTANVEGSYLVNPKQLMRVVDNVVANAWTYTNPGGAIYISAFETLNIPVCSTKRLAENFTEKGVYIVVQNSGVTISEQQCEQMFEPLYQFDVSRSQIGERGAGLGLSIAKQIMAKHNGTIKAITQQDQLAIIIWLPPIEEEGNG</sequence>
<name>A0ABX3ZHS6_9BACL</name>
<dbReference type="PROSITE" id="PS50109">
    <property type="entry name" value="HIS_KIN"/>
    <property type="match status" value="1"/>
</dbReference>
<dbReference type="Pfam" id="PF02518">
    <property type="entry name" value="HATPase_c"/>
    <property type="match status" value="1"/>
</dbReference>
<dbReference type="RefSeq" id="WP_087617525.1">
    <property type="nucleotide sequence ID" value="NZ_JAFBEY010000004.1"/>
</dbReference>
<evidence type="ECO:0000256" key="9">
    <source>
        <dbReference type="ARBA" id="ARBA00022777"/>
    </source>
</evidence>
<evidence type="ECO:0000256" key="13">
    <source>
        <dbReference type="ARBA" id="ARBA00023136"/>
    </source>
</evidence>
<evidence type="ECO:0000256" key="8">
    <source>
        <dbReference type="ARBA" id="ARBA00022741"/>
    </source>
</evidence>
<evidence type="ECO:0000313" key="18">
    <source>
        <dbReference type="Proteomes" id="UP000196594"/>
    </source>
</evidence>
<dbReference type="PRINTS" id="PR00344">
    <property type="entry name" value="BCTRLSENSOR"/>
</dbReference>
<evidence type="ECO:0000256" key="10">
    <source>
        <dbReference type="ARBA" id="ARBA00022840"/>
    </source>
</evidence>
<dbReference type="InterPro" id="IPR003594">
    <property type="entry name" value="HATPase_dom"/>
</dbReference>
<feature type="transmembrane region" description="Helical" evidence="14">
    <location>
        <begin position="156"/>
        <end position="177"/>
    </location>
</feature>
<dbReference type="Proteomes" id="UP000196594">
    <property type="component" value="Unassembled WGS sequence"/>
</dbReference>
<feature type="domain" description="HAMP" evidence="16">
    <location>
        <begin position="179"/>
        <end position="230"/>
    </location>
</feature>
<comment type="subcellular location">
    <subcellularLocation>
        <location evidence="2">Cell membrane</location>
        <topology evidence="2">Multi-pass membrane protein</topology>
    </subcellularLocation>
</comment>
<dbReference type="SMART" id="SM00388">
    <property type="entry name" value="HisKA"/>
    <property type="match status" value="1"/>
</dbReference>
<keyword evidence="6" id="KW-0808">Transferase</keyword>
<dbReference type="InterPro" id="IPR005467">
    <property type="entry name" value="His_kinase_dom"/>
</dbReference>
<evidence type="ECO:0000313" key="17">
    <source>
        <dbReference type="EMBL" id="OUZ38984.1"/>
    </source>
</evidence>
<accession>A0ABX3ZHS6</accession>
<reference evidence="17 18" key="1">
    <citation type="journal article" date="2017" name="Int. J. Syst. Evol. Microbiol.">
        <title>Solibacillus kalamii sp. nov., isolated from a high-efficiency particulate arrestance filter system used in the International Space Station.</title>
        <authorList>
            <person name="Checinska Sielaff A."/>
            <person name="Kumar R.M."/>
            <person name="Pal D."/>
            <person name="Mayilraj S."/>
            <person name="Venkateswaran K."/>
        </authorList>
    </citation>
    <scope>NUCLEOTIDE SEQUENCE [LARGE SCALE GENOMIC DNA]</scope>
    <source>
        <strain evidence="17 18">ISSFR-015</strain>
    </source>
</reference>
<dbReference type="PANTHER" id="PTHR45528">
    <property type="entry name" value="SENSOR HISTIDINE KINASE CPXA"/>
    <property type="match status" value="1"/>
</dbReference>
<dbReference type="SUPFAM" id="SSF55874">
    <property type="entry name" value="ATPase domain of HSP90 chaperone/DNA topoisomerase II/histidine kinase"/>
    <property type="match status" value="1"/>
</dbReference>
<organism evidence="17 18">
    <name type="scientific">Solibacillus kalamii</name>
    <dbReference type="NCBI Taxonomy" id="1748298"/>
    <lineage>
        <taxon>Bacteria</taxon>
        <taxon>Bacillati</taxon>
        <taxon>Bacillota</taxon>
        <taxon>Bacilli</taxon>
        <taxon>Bacillales</taxon>
        <taxon>Caryophanaceae</taxon>
        <taxon>Solibacillus</taxon>
    </lineage>
</organism>
<dbReference type="SUPFAM" id="SSF158472">
    <property type="entry name" value="HAMP domain-like"/>
    <property type="match status" value="1"/>
</dbReference>
<keyword evidence="10" id="KW-0067">ATP-binding</keyword>
<feature type="domain" description="Histidine kinase" evidence="15">
    <location>
        <begin position="245"/>
        <end position="477"/>
    </location>
</feature>
<keyword evidence="8" id="KW-0547">Nucleotide-binding</keyword>
<dbReference type="Gene3D" id="6.10.340.10">
    <property type="match status" value="1"/>
</dbReference>
<evidence type="ECO:0000256" key="4">
    <source>
        <dbReference type="ARBA" id="ARBA00022475"/>
    </source>
</evidence>
<gene>
    <name evidence="17" type="ORF">CBM15_10915</name>
</gene>
<evidence type="ECO:0000256" key="7">
    <source>
        <dbReference type="ARBA" id="ARBA00022692"/>
    </source>
</evidence>
<keyword evidence="9 17" id="KW-0418">Kinase</keyword>
<dbReference type="PROSITE" id="PS50885">
    <property type="entry name" value="HAMP"/>
    <property type="match status" value="1"/>
</dbReference>
<dbReference type="Gene3D" id="3.30.565.10">
    <property type="entry name" value="Histidine kinase-like ATPase, C-terminal domain"/>
    <property type="match status" value="1"/>
</dbReference>
<keyword evidence="13 14" id="KW-0472">Membrane</keyword>
<evidence type="ECO:0000256" key="14">
    <source>
        <dbReference type="SAM" id="Phobius"/>
    </source>
</evidence>
<evidence type="ECO:0000256" key="1">
    <source>
        <dbReference type="ARBA" id="ARBA00000085"/>
    </source>
</evidence>
<evidence type="ECO:0000259" key="16">
    <source>
        <dbReference type="PROSITE" id="PS50885"/>
    </source>
</evidence>
<protein>
    <recommendedName>
        <fullName evidence="3">histidine kinase</fullName>
        <ecNumber evidence="3">2.7.13.3</ecNumber>
    </recommendedName>
</protein>
<dbReference type="InterPro" id="IPR003661">
    <property type="entry name" value="HisK_dim/P_dom"/>
</dbReference>
<evidence type="ECO:0000256" key="6">
    <source>
        <dbReference type="ARBA" id="ARBA00022679"/>
    </source>
</evidence>
<comment type="catalytic activity">
    <reaction evidence="1">
        <text>ATP + protein L-histidine = ADP + protein N-phospho-L-histidine.</text>
        <dbReference type="EC" id="2.7.13.3"/>
    </reaction>
</comment>
<dbReference type="CDD" id="cd06225">
    <property type="entry name" value="HAMP"/>
    <property type="match status" value="1"/>
</dbReference>
<dbReference type="InterPro" id="IPR036890">
    <property type="entry name" value="HATPase_C_sf"/>
</dbReference>
<dbReference type="InterPro" id="IPR050398">
    <property type="entry name" value="HssS/ArlS-like"/>
</dbReference>
<feature type="transmembrane region" description="Helical" evidence="14">
    <location>
        <begin position="7"/>
        <end position="29"/>
    </location>
</feature>
<evidence type="ECO:0000256" key="3">
    <source>
        <dbReference type="ARBA" id="ARBA00012438"/>
    </source>
</evidence>
<dbReference type="SMART" id="SM00387">
    <property type="entry name" value="HATPase_c"/>
    <property type="match status" value="1"/>
</dbReference>
<dbReference type="SUPFAM" id="SSF47384">
    <property type="entry name" value="Homodimeric domain of signal transducing histidine kinase"/>
    <property type="match status" value="1"/>
</dbReference>